<dbReference type="SUPFAM" id="SSF143437">
    <property type="entry name" value="THUMP domain-like"/>
    <property type="match status" value="1"/>
</dbReference>
<dbReference type="AlphaFoldDB" id="A3DM75"/>
<dbReference type="GO" id="GO:0005737">
    <property type="term" value="C:cytoplasm"/>
    <property type="evidence" value="ECO:0007669"/>
    <property type="project" value="UniProtKB-SubCell"/>
</dbReference>
<dbReference type="CDD" id="cd11715">
    <property type="entry name" value="THUMP_AdoMetMT"/>
    <property type="match status" value="1"/>
</dbReference>
<proteinExistence type="predicted"/>
<reference evidence="7" key="1">
    <citation type="journal article" date="2009" name="BMC Genomics">
        <title>The complete genome sequence of Staphylothermus marinus reveals differences in sulfur metabolism among heterotrophic Crenarchaeota.</title>
        <authorList>
            <person name="Anderson I.J."/>
            <person name="Dharmarajan L."/>
            <person name="Rodriguez J."/>
            <person name="Hooper S."/>
            <person name="Porat I."/>
            <person name="Ulrich L.E."/>
            <person name="Elkins J.G."/>
            <person name="Mavromatis K."/>
            <person name="Sun H."/>
            <person name="Land M."/>
            <person name="Lapidus A."/>
            <person name="Lucas S."/>
            <person name="Barry K."/>
            <person name="Huber H."/>
            <person name="Zhulin I.B."/>
            <person name="Whitman W.B."/>
            <person name="Mukhopadhyay B."/>
            <person name="Woese C."/>
            <person name="Bristow J."/>
            <person name="Kyrpides N."/>
        </authorList>
    </citation>
    <scope>NUCLEOTIDE SEQUENCE [LARGE SCALE GENOMIC DNA]</scope>
    <source>
        <strain evidence="7">ATCC 43588 / DSM 3639 / JCM 9404 / F1</strain>
    </source>
</reference>
<dbReference type="PRINTS" id="PR00507">
    <property type="entry name" value="N12N6MTFRASE"/>
</dbReference>
<dbReference type="GO" id="GO:0003723">
    <property type="term" value="F:RNA binding"/>
    <property type="evidence" value="ECO:0007669"/>
    <property type="project" value="UniProtKB-UniRule"/>
</dbReference>
<dbReference type="Proteomes" id="UP000000254">
    <property type="component" value="Chromosome"/>
</dbReference>
<evidence type="ECO:0000256" key="3">
    <source>
        <dbReference type="ARBA" id="ARBA00022694"/>
    </source>
</evidence>
<dbReference type="Gene3D" id="3.30.2130.30">
    <property type="match status" value="1"/>
</dbReference>
<dbReference type="PROSITE" id="PS00092">
    <property type="entry name" value="N6_MTASE"/>
    <property type="match status" value="1"/>
</dbReference>
<keyword evidence="4" id="KW-0694">RNA-binding</keyword>
<sequence>MELLYTVNPGIEDIASEEIRAELGGVTSFENMSGHVYHVVDNVSFEAIYRLRSINRAFILLFKSRIGSRTNDLIKLREELFSSLETIHYYITPYTSFAVDTERLGSHEYTSMDISRIVGEIIIKKVEEKTGIKPVVNLRTPHIIVHVFVKDENFFLGVSLTGSRSLHRRGYRIYDHPAALKPTLAYAMLTLSGTRDKQVIVDPMCGGGTIPIEAALLHEEAYIYGYDRNPRHIRGAKLNAYASGVYGKVVFGVWDARRLHEIFDEQVDHIVSNPPYGIRYGDPVAIRKLYRDFLDSTYKSLKPGGRLTIITTEYNYVLNKANYIGFRVVHKRTVQHGGLYPKIVVLEK</sequence>
<dbReference type="InterPro" id="IPR029063">
    <property type="entry name" value="SAM-dependent_MTases_sf"/>
</dbReference>
<dbReference type="GeneID" id="4907077"/>
<evidence type="ECO:0000313" key="6">
    <source>
        <dbReference type="EMBL" id="ABN69735.1"/>
    </source>
</evidence>
<dbReference type="PANTHER" id="PTHR14911:SF13">
    <property type="entry name" value="TRNA (GUANINE(6)-N2)-METHYLTRANSFERASE THUMP3"/>
    <property type="match status" value="1"/>
</dbReference>
<dbReference type="CDD" id="cd02440">
    <property type="entry name" value="AdoMet_MTases"/>
    <property type="match status" value="1"/>
</dbReference>
<dbReference type="OrthoDB" id="7080at2157"/>
<dbReference type="SUPFAM" id="SSF53335">
    <property type="entry name" value="S-adenosyl-L-methionine-dependent methyltransferases"/>
    <property type="match status" value="1"/>
</dbReference>
<keyword evidence="2 6" id="KW-0489">Methyltransferase</keyword>
<dbReference type="Pfam" id="PF01170">
    <property type="entry name" value="UPF0020"/>
    <property type="match status" value="1"/>
</dbReference>
<evidence type="ECO:0000256" key="4">
    <source>
        <dbReference type="PROSITE-ProRule" id="PRU00529"/>
    </source>
</evidence>
<evidence type="ECO:0000256" key="1">
    <source>
        <dbReference type="ARBA" id="ARBA00004496"/>
    </source>
</evidence>
<dbReference type="InterPro" id="IPR000241">
    <property type="entry name" value="RlmKL-like_Mtase"/>
</dbReference>
<protein>
    <submittedName>
        <fullName evidence="6">RNA methylase</fullName>
    </submittedName>
</protein>
<dbReference type="SMART" id="SM00981">
    <property type="entry name" value="THUMP"/>
    <property type="match status" value="1"/>
</dbReference>
<reference evidence="6 7" key="2">
    <citation type="journal article" date="2009" name="Stand. Genomic Sci.">
        <title>Complete genome sequence of Staphylothermus marinus Stetter and Fiala 1986 type strain F1.</title>
        <authorList>
            <person name="Anderson I.J."/>
            <person name="Sun H."/>
            <person name="Lapidus A."/>
            <person name="Copeland A."/>
            <person name="Glavina Del Rio T."/>
            <person name="Tice H."/>
            <person name="Dalin E."/>
            <person name="Lucas S."/>
            <person name="Barry K."/>
            <person name="Land M."/>
            <person name="Richardson P."/>
            <person name="Huber H."/>
            <person name="Kyrpides N.C."/>
        </authorList>
    </citation>
    <scope>NUCLEOTIDE SEQUENCE [LARGE SCALE GENOMIC DNA]</scope>
    <source>
        <strain evidence="7">ATCC 43588 / DSM 3639 / JCM 9404 / F1</strain>
    </source>
</reference>
<dbReference type="HOGENOM" id="CLU_032119_0_0_2"/>
<evidence type="ECO:0000313" key="7">
    <source>
        <dbReference type="Proteomes" id="UP000000254"/>
    </source>
</evidence>
<dbReference type="RefSeq" id="WP_011838926.1">
    <property type="nucleotide sequence ID" value="NC_009033.1"/>
</dbReference>
<dbReference type="Pfam" id="PF02926">
    <property type="entry name" value="THUMP"/>
    <property type="match status" value="1"/>
</dbReference>
<dbReference type="InterPro" id="IPR002052">
    <property type="entry name" value="DNA_methylase_N6_adenine_CS"/>
</dbReference>
<feature type="domain" description="THUMP" evidence="5">
    <location>
        <begin position="47"/>
        <end position="160"/>
    </location>
</feature>
<evidence type="ECO:0000259" key="5">
    <source>
        <dbReference type="PROSITE" id="PS51165"/>
    </source>
</evidence>
<dbReference type="EMBL" id="CP000575">
    <property type="protein sequence ID" value="ABN69735.1"/>
    <property type="molecule type" value="Genomic_DNA"/>
</dbReference>
<dbReference type="InterPro" id="IPR004114">
    <property type="entry name" value="THUMP_dom"/>
</dbReference>
<comment type="subcellular location">
    <subcellularLocation>
        <location evidence="1">Cytoplasm</location>
    </subcellularLocation>
</comment>
<dbReference type="eggNOG" id="arCOG00048">
    <property type="taxonomic scope" value="Archaea"/>
</dbReference>
<dbReference type="KEGG" id="smr:Smar_0628"/>
<organism evidence="6 7">
    <name type="scientific">Staphylothermus marinus (strain ATCC 43588 / DSM 3639 / JCM 9404 / F1)</name>
    <dbReference type="NCBI Taxonomy" id="399550"/>
    <lineage>
        <taxon>Archaea</taxon>
        <taxon>Thermoproteota</taxon>
        <taxon>Thermoprotei</taxon>
        <taxon>Desulfurococcales</taxon>
        <taxon>Desulfurococcaceae</taxon>
        <taxon>Staphylothermus</taxon>
    </lineage>
</organism>
<accession>A3DM75</accession>
<keyword evidence="2 6" id="KW-0808">Transferase</keyword>
<keyword evidence="7" id="KW-1185">Reference proteome</keyword>
<dbReference type="GO" id="GO:0030488">
    <property type="term" value="P:tRNA methylation"/>
    <property type="evidence" value="ECO:0007669"/>
    <property type="project" value="TreeGrafter"/>
</dbReference>
<dbReference type="PANTHER" id="PTHR14911">
    <property type="entry name" value="THUMP DOMAIN-CONTAINING"/>
    <property type="match status" value="1"/>
</dbReference>
<dbReference type="STRING" id="399550.Smar_0628"/>
<dbReference type="Gene3D" id="3.40.50.150">
    <property type="entry name" value="Vaccinia Virus protein VP39"/>
    <property type="match status" value="1"/>
</dbReference>
<keyword evidence="3" id="KW-0819">tRNA processing</keyword>
<name>A3DM75_STAMF</name>
<gene>
    <name evidence="6" type="ordered locus">Smar_0628</name>
</gene>
<evidence type="ECO:0000256" key="2">
    <source>
        <dbReference type="ARBA" id="ARBA00022603"/>
    </source>
</evidence>
<dbReference type="PROSITE" id="PS51165">
    <property type="entry name" value="THUMP"/>
    <property type="match status" value="1"/>
</dbReference>
<dbReference type="GO" id="GO:0016423">
    <property type="term" value="F:tRNA (guanine) methyltransferase activity"/>
    <property type="evidence" value="ECO:0007669"/>
    <property type="project" value="TreeGrafter"/>
</dbReference>